<accession>A0AAD8EV21</accession>
<organism evidence="4 5">
    <name type="scientific">Biomphalaria pfeifferi</name>
    <name type="common">Bloodfluke planorb</name>
    <name type="synonym">Freshwater snail</name>
    <dbReference type="NCBI Taxonomy" id="112525"/>
    <lineage>
        <taxon>Eukaryota</taxon>
        <taxon>Metazoa</taxon>
        <taxon>Spiralia</taxon>
        <taxon>Lophotrochozoa</taxon>
        <taxon>Mollusca</taxon>
        <taxon>Gastropoda</taxon>
        <taxon>Heterobranchia</taxon>
        <taxon>Euthyneura</taxon>
        <taxon>Panpulmonata</taxon>
        <taxon>Hygrophila</taxon>
        <taxon>Lymnaeoidea</taxon>
        <taxon>Planorbidae</taxon>
        <taxon>Biomphalaria</taxon>
    </lineage>
</organism>
<feature type="domain" description="F-box" evidence="3">
    <location>
        <begin position="1229"/>
        <end position="1275"/>
    </location>
</feature>
<feature type="compositionally biased region" description="Polar residues" evidence="2">
    <location>
        <begin position="758"/>
        <end position="778"/>
    </location>
</feature>
<feature type="region of interest" description="Disordered" evidence="2">
    <location>
        <begin position="917"/>
        <end position="950"/>
    </location>
</feature>
<dbReference type="InterPro" id="IPR057207">
    <property type="entry name" value="FBXL15_LRR"/>
</dbReference>
<dbReference type="CDD" id="cd22139">
    <property type="entry name" value="F-box_unchar"/>
    <property type="match status" value="1"/>
</dbReference>
<feature type="region of interest" description="Disordered" evidence="2">
    <location>
        <begin position="965"/>
        <end position="997"/>
    </location>
</feature>
<feature type="region of interest" description="Disordered" evidence="2">
    <location>
        <begin position="1063"/>
        <end position="1093"/>
    </location>
</feature>
<evidence type="ECO:0000256" key="1">
    <source>
        <dbReference type="ARBA" id="ARBA00022786"/>
    </source>
</evidence>
<dbReference type="InterPro" id="IPR036047">
    <property type="entry name" value="F-box-like_dom_sf"/>
</dbReference>
<dbReference type="Pfam" id="PF13516">
    <property type="entry name" value="LRR_6"/>
    <property type="match status" value="1"/>
</dbReference>
<dbReference type="Pfam" id="PF25372">
    <property type="entry name" value="DUF7885"/>
    <property type="match status" value="1"/>
</dbReference>
<comment type="caution">
    <text evidence="4">The sequence shown here is derived from an EMBL/GenBank/DDBJ whole genome shotgun (WGS) entry which is preliminary data.</text>
</comment>
<evidence type="ECO:0000259" key="3">
    <source>
        <dbReference type="PROSITE" id="PS50181"/>
    </source>
</evidence>
<name>A0AAD8EV21_BIOPF</name>
<proteinExistence type="predicted"/>
<feature type="compositionally biased region" description="Polar residues" evidence="2">
    <location>
        <begin position="823"/>
        <end position="836"/>
    </location>
</feature>
<dbReference type="PROSITE" id="PS50181">
    <property type="entry name" value="FBOX"/>
    <property type="match status" value="1"/>
</dbReference>
<evidence type="ECO:0000256" key="2">
    <source>
        <dbReference type="SAM" id="MobiDB-lite"/>
    </source>
</evidence>
<feature type="region of interest" description="Disordered" evidence="2">
    <location>
        <begin position="470"/>
        <end position="497"/>
    </location>
</feature>
<dbReference type="InterPro" id="IPR050648">
    <property type="entry name" value="F-box_LRR-repeat"/>
</dbReference>
<feature type="compositionally biased region" description="Polar residues" evidence="2">
    <location>
        <begin position="680"/>
        <end position="709"/>
    </location>
</feature>
<sequence>MQSSLDECEEDVQVTAEEIRRKRLEYFNSHKVTSDGIVNAAPHSPGIKVIAPSNKQAELRHMNDNDNHQISRDDVKNLQGTLQKSLKKQETKFSAIMPPKNTISTQPDKITGELDSRPVNLKENLIQSSKTESQSSDSRYQNFPNYKRNWVDLGSPSSQANNLGSEMKIFERSKPSYEPFSPRMQESIKAALGEKGLQDLLAKVSLDIERLHQEQEREKNSINVVSNQSEKSALMDDRLQIPSNLSKLCSSKGNIITRDLQEISEGEKDLLKKVRNYEQVTVPKNTKNSFSADEIYRQAYGGKVDLNSQDISLSDITYSDQHTTLRFKPDMMDYLLRSDQVFNTPRRRLSYEGLASMVSYSHQQNPFAFPPPPPLHPGGYEQQGTPMSPHASGPPVPYYAFEDSGHSYYRYPQTVPQYPRFPSTSQYMGQTTLSTPPSPGSFYYPSPHFVNPLGVPTFPNGVPLHLPPPPIARQHSSSSPPQHPFVPHPPPHGARRNSINSLITSDNKNIEPALKVPHPPTMPPSLTPRESSYPGPVNRCITDGGHLEDMRFSDYKLERYFESLHLDERTSQTVPDLSLKPGENDNDDAMTSVTTATAKGVTSRLQSLGVDMAHLKHLRSDPKYEHMALSEDFEMLSRGVRCCSECGTSNKAYMNWCVSCGEVLIGIEPLLPGNRKNKQPSRTSKTNQSFDFSDTSEVQTDVSYNIKSGTKNKRESYPHKDSPESGRGGSLTNSPVRQNFDDNEEPKDSGRASIVDLQVSTESLDQTEGRKNTNNYSHESNDDVSESLILEQISDPVLREIIIAYSKKELQRSSEQGRAPNASYAQPSSSTANKKTSVPISNFTKQVENIQSNVTVGELENISYENGHLLKKLGKRKKRHRDMAIDVEIFGYEEIRDSRNCNQSSDAPFVPSLNLALSSEEEDENSSSENDSERNKNDAGENLANCNDSQKDFFDVPISKEEIVHSKESQSGIFLKSQRRPLSSRQRSTNRGKREQTINNGAPIHQRHWARSSIAWSSFHPRELATRSSLNMAINSMHPTPPSKCRSASNINEAVDSRNNQESIMFPDRPYGVSRQQRPASAGFKPRPVGKEGGGSKGVFVGSAADPVQRPASAKVNATRMSIGFVQTRSGSPVKRELITTSAGPSEDPLRETSESASENVQCMPDSVVTDQTELQTCKDGDDSPRFLCAELHRLPQEDVHQADKLHAVAKNAYNKLQEMTPRLAEGEVSMWQCLPDEIWIYVFAFLTQGDLKNLMLTCHYFCRLASDETLWRYITVKPRCAMTDLSLSTIANHRPLSLAMVKCQGNDVSLSGLHNFFRQSQGRLRELNICGCSQGSFVGSILLNVASVYCQKLTHLDASYCNITDEALIAISECAEKFESVCVNGFQSMSDNALLTLLKKHGKSIKTLELYACFSLTASVFPKIGEHCSNLRKLCLGSCNKLTDSVMISFSVHLSKVEELDLRGCKHLRDDCIRKIVRNCPHIHTLVLANCQQISDVALSEVATYLKTNLRVLDVCGCNRVSDQGVISLAKNCDRLTSLDISSTRCSSISVHQLASNSCNMYLENLRLSFLPGLSEGCIVNLIQQCQRLKLLHIFGCTSLRNVTRLLELNPKLCIEGDTTSGTRRSYS</sequence>
<reference evidence="4" key="2">
    <citation type="submission" date="2023-04" db="EMBL/GenBank/DDBJ databases">
        <authorList>
            <person name="Bu L."/>
            <person name="Lu L."/>
            <person name="Laidemitt M.R."/>
            <person name="Zhang S.M."/>
            <person name="Mutuku M."/>
            <person name="Mkoji G."/>
            <person name="Steinauer M."/>
            <person name="Loker E.S."/>
        </authorList>
    </citation>
    <scope>NUCLEOTIDE SEQUENCE</scope>
    <source>
        <strain evidence="4">KasaAsao</strain>
        <tissue evidence="4">Whole Snail</tissue>
    </source>
</reference>
<dbReference type="Gene3D" id="3.80.10.10">
    <property type="entry name" value="Ribonuclease Inhibitor"/>
    <property type="match status" value="3"/>
</dbReference>
<dbReference type="Proteomes" id="UP001233172">
    <property type="component" value="Unassembled WGS sequence"/>
</dbReference>
<feature type="region of interest" description="Disordered" evidence="2">
    <location>
        <begin position="810"/>
        <end position="836"/>
    </location>
</feature>
<feature type="compositionally biased region" description="Basic and acidic residues" evidence="2">
    <location>
        <begin position="712"/>
        <end position="724"/>
    </location>
</feature>
<dbReference type="GO" id="GO:0005737">
    <property type="term" value="C:cytoplasm"/>
    <property type="evidence" value="ECO:0007669"/>
    <property type="project" value="TreeGrafter"/>
</dbReference>
<feature type="region of interest" description="Disordered" evidence="2">
    <location>
        <begin position="1138"/>
        <end position="1162"/>
    </location>
</feature>
<feature type="region of interest" description="Disordered" evidence="2">
    <location>
        <begin position="511"/>
        <end position="537"/>
    </location>
</feature>
<dbReference type="SMART" id="SM00256">
    <property type="entry name" value="FBOX"/>
    <property type="match status" value="1"/>
</dbReference>
<dbReference type="InterPro" id="IPR032675">
    <property type="entry name" value="LRR_dom_sf"/>
</dbReference>
<dbReference type="PANTHER" id="PTHR13382">
    <property type="entry name" value="MITOCHONDRIAL ATP SYNTHASE COUPLING FACTOR B"/>
    <property type="match status" value="1"/>
</dbReference>
<dbReference type="InterPro" id="IPR001810">
    <property type="entry name" value="F-box_dom"/>
</dbReference>
<dbReference type="Gene3D" id="1.20.1280.50">
    <property type="match status" value="1"/>
</dbReference>
<dbReference type="InterPro" id="IPR006553">
    <property type="entry name" value="Leu-rich_rpt_Cys-con_subtyp"/>
</dbReference>
<dbReference type="Pfam" id="PF12937">
    <property type="entry name" value="F-box-like"/>
    <property type="match status" value="1"/>
</dbReference>
<gene>
    <name evidence="4" type="ORF">Bpfe_029600</name>
</gene>
<reference evidence="4" key="1">
    <citation type="journal article" date="2023" name="PLoS Negl. Trop. Dis.">
        <title>A genome sequence for Biomphalaria pfeifferi, the major vector snail for the human-infecting parasite Schistosoma mansoni.</title>
        <authorList>
            <person name="Bu L."/>
            <person name="Lu L."/>
            <person name="Laidemitt M.R."/>
            <person name="Zhang S.M."/>
            <person name="Mutuku M."/>
            <person name="Mkoji G."/>
            <person name="Steinauer M."/>
            <person name="Loker E.S."/>
        </authorList>
    </citation>
    <scope>NUCLEOTIDE SEQUENCE</scope>
    <source>
        <strain evidence="4">KasaAsao</strain>
    </source>
</reference>
<protein>
    <recommendedName>
        <fullName evidence="3">F-box domain-containing protein</fullName>
    </recommendedName>
</protein>
<feature type="region of interest" description="Disordered" evidence="2">
    <location>
        <begin position="672"/>
        <end position="783"/>
    </location>
</feature>
<evidence type="ECO:0000313" key="4">
    <source>
        <dbReference type="EMBL" id="KAK0040970.1"/>
    </source>
</evidence>
<dbReference type="EMBL" id="JASAOG010000294">
    <property type="protein sequence ID" value="KAK0040970.1"/>
    <property type="molecule type" value="Genomic_DNA"/>
</dbReference>
<dbReference type="SUPFAM" id="SSF52047">
    <property type="entry name" value="RNI-like"/>
    <property type="match status" value="1"/>
</dbReference>
<feature type="compositionally biased region" description="Pro residues" evidence="2">
    <location>
        <begin position="517"/>
        <end position="526"/>
    </location>
</feature>
<dbReference type="InterPro" id="IPR001611">
    <property type="entry name" value="Leu-rich_rpt"/>
</dbReference>
<feature type="compositionally biased region" description="Pro residues" evidence="2">
    <location>
        <begin position="481"/>
        <end position="492"/>
    </location>
</feature>
<keyword evidence="1" id="KW-0833">Ubl conjugation pathway</keyword>
<keyword evidence="5" id="KW-1185">Reference proteome</keyword>
<dbReference type="SMART" id="SM00367">
    <property type="entry name" value="LRR_CC"/>
    <property type="match status" value="8"/>
</dbReference>
<dbReference type="SUPFAM" id="SSF81383">
    <property type="entry name" value="F-box domain"/>
    <property type="match status" value="1"/>
</dbReference>
<evidence type="ECO:0000313" key="5">
    <source>
        <dbReference type="Proteomes" id="UP001233172"/>
    </source>
</evidence>